<evidence type="ECO:0000256" key="1">
    <source>
        <dbReference type="SAM" id="MobiDB-lite"/>
    </source>
</evidence>
<accession>A0A9P4Q632</accession>
<organism evidence="2 3">
    <name type="scientific">Polychaeton citri CBS 116435</name>
    <dbReference type="NCBI Taxonomy" id="1314669"/>
    <lineage>
        <taxon>Eukaryota</taxon>
        <taxon>Fungi</taxon>
        <taxon>Dikarya</taxon>
        <taxon>Ascomycota</taxon>
        <taxon>Pezizomycotina</taxon>
        <taxon>Dothideomycetes</taxon>
        <taxon>Dothideomycetidae</taxon>
        <taxon>Capnodiales</taxon>
        <taxon>Capnodiaceae</taxon>
        <taxon>Polychaeton</taxon>
    </lineage>
</organism>
<name>A0A9P4Q632_9PEZI</name>
<protein>
    <submittedName>
        <fullName evidence="2">Uncharacterized protein</fullName>
    </submittedName>
</protein>
<proteinExistence type="predicted"/>
<feature type="region of interest" description="Disordered" evidence="1">
    <location>
        <begin position="132"/>
        <end position="153"/>
    </location>
</feature>
<evidence type="ECO:0000313" key="2">
    <source>
        <dbReference type="EMBL" id="KAF2721263.1"/>
    </source>
</evidence>
<evidence type="ECO:0000313" key="3">
    <source>
        <dbReference type="Proteomes" id="UP000799441"/>
    </source>
</evidence>
<dbReference type="EMBL" id="MU003792">
    <property type="protein sequence ID" value="KAF2721263.1"/>
    <property type="molecule type" value="Genomic_DNA"/>
</dbReference>
<dbReference type="AlphaFoldDB" id="A0A9P4Q632"/>
<sequence>MFQSWRHHASKERMLNAVLAMLQTVPQDEPVNWLKVCRDHKESIAGAVRKDIALLTGRLGDNFTWAGPDEGPLKLLWRKFLNLRELDDVQAVFLGGVDTEQDGAQISRSSRLEDHLEGAPSAPDEFIIEYYREANPDDKGGDEPIDTPLDRYA</sequence>
<dbReference type="Proteomes" id="UP000799441">
    <property type="component" value="Unassembled WGS sequence"/>
</dbReference>
<gene>
    <name evidence="2" type="ORF">K431DRAFT_75462</name>
</gene>
<reference evidence="2" key="1">
    <citation type="journal article" date="2020" name="Stud. Mycol.">
        <title>101 Dothideomycetes genomes: a test case for predicting lifestyles and emergence of pathogens.</title>
        <authorList>
            <person name="Haridas S."/>
            <person name="Albert R."/>
            <person name="Binder M."/>
            <person name="Bloem J."/>
            <person name="Labutti K."/>
            <person name="Salamov A."/>
            <person name="Andreopoulos B."/>
            <person name="Baker S."/>
            <person name="Barry K."/>
            <person name="Bills G."/>
            <person name="Bluhm B."/>
            <person name="Cannon C."/>
            <person name="Castanera R."/>
            <person name="Culley D."/>
            <person name="Daum C."/>
            <person name="Ezra D."/>
            <person name="Gonzalez J."/>
            <person name="Henrissat B."/>
            <person name="Kuo A."/>
            <person name="Liang C."/>
            <person name="Lipzen A."/>
            <person name="Lutzoni F."/>
            <person name="Magnuson J."/>
            <person name="Mondo S."/>
            <person name="Nolan M."/>
            <person name="Ohm R."/>
            <person name="Pangilinan J."/>
            <person name="Park H.-J."/>
            <person name="Ramirez L."/>
            <person name="Alfaro M."/>
            <person name="Sun H."/>
            <person name="Tritt A."/>
            <person name="Yoshinaga Y."/>
            <person name="Zwiers L.-H."/>
            <person name="Turgeon B."/>
            <person name="Goodwin S."/>
            <person name="Spatafora J."/>
            <person name="Crous P."/>
            <person name="Grigoriev I."/>
        </authorList>
    </citation>
    <scope>NUCLEOTIDE SEQUENCE</scope>
    <source>
        <strain evidence="2">CBS 116435</strain>
    </source>
</reference>
<keyword evidence="3" id="KW-1185">Reference proteome</keyword>
<comment type="caution">
    <text evidence="2">The sequence shown here is derived from an EMBL/GenBank/DDBJ whole genome shotgun (WGS) entry which is preliminary data.</text>
</comment>